<proteinExistence type="predicted"/>
<name>A0A914M5B5_MELIC</name>
<sequence>MCLHISRVRTRINSAISRIAGAQLYDLVVVILHVLSKSNHVAPDNAFEQQQSDREQKKSTRNQSRCRGHPVDA</sequence>
<dbReference type="WBParaSite" id="Minc3s01308g22648">
    <property type="protein sequence ID" value="Minc3s01308g22648"/>
    <property type="gene ID" value="Minc3s01308g22648"/>
</dbReference>
<organism evidence="2 3">
    <name type="scientific">Meloidogyne incognita</name>
    <name type="common">Southern root-knot nematode worm</name>
    <name type="synonym">Oxyuris incognita</name>
    <dbReference type="NCBI Taxonomy" id="6306"/>
    <lineage>
        <taxon>Eukaryota</taxon>
        <taxon>Metazoa</taxon>
        <taxon>Ecdysozoa</taxon>
        <taxon>Nematoda</taxon>
        <taxon>Chromadorea</taxon>
        <taxon>Rhabditida</taxon>
        <taxon>Tylenchina</taxon>
        <taxon>Tylenchomorpha</taxon>
        <taxon>Tylenchoidea</taxon>
        <taxon>Meloidogynidae</taxon>
        <taxon>Meloidogyninae</taxon>
        <taxon>Meloidogyne</taxon>
        <taxon>Meloidogyne incognita group</taxon>
    </lineage>
</organism>
<evidence type="ECO:0000256" key="1">
    <source>
        <dbReference type="SAM" id="MobiDB-lite"/>
    </source>
</evidence>
<reference evidence="3" key="1">
    <citation type="submission" date="2022-11" db="UniProtKB">
        <authorList>
            <consortium name="WormBaseParasite"/>
        </authorList>
    </citation>
    <scope>IDENTIFICATION</scope>
</reference>
<dbReference type="AlphaFoldDB" id="A0A914M5B5"/>
<feature type="compositionally biased region" description="Basic residues" evidence="1">
    <location>
        <begin position="64"/>
        <end position="73"/>
    </location>
</feature>
<protein>
    <submittedName>
        <fullName evidence="3">Uncharacterized protein</fullName>
    </submittedName>
</protein>
<accession>A0A914M5B5</accession>
<evidence type="ECO:0000313" key="2">
    <source>
        <dbReference type="Proteomes" id="UP000887563"/>
    </source>
</evidence>
<evidence type="ECO:0000313" key="3">
    <source>
        <dbReference type="WBParaSite" id="Minc3s01308g22648"/>
    </source>
</evidence>
<dbReference type="Proteomes" id="UP000887563">
    <property type="component" value="Unplaced"/>
</dbReference>
<feature type="region of interest" description="Disordered" evidence="1">
    <location>
        <begin position="43"/>
        <end position="73"/>
    </location>
</feature>
<keyword evidence="2" id="KW-1185">Reference proteome</keyword>